<dbReference type="SUPFAM" id="SSF53474">
    <property type="entry name" value="alpha/beta-Hydrolases"/>
    <property type="match status" value="1"/>
</dbReference>
<dbReference type="InterPro" id="IPR050261">
    <property type="entry name" value="FrsA_esterase"/>
</dbReference>
<sequence>MRWRRAAGWTAGVLAVILAAGGIFVWLSLNGSLTRKYTPEALIALLAPHIVVVKPEGDGPFPAVLMYSGCEGLWDGAQRRPLMGIYADIAVSEGVVAIIVDSLKPRGIDSSQAYRLVCPGLAVRGAARAGDVAVTIAWARALPFVNPEKIALAGWSHGGWAIMDMLAMRPDSETPQSLTAWPDDTFAGLRGMFLVYPYCGFPALAPWRGFAEPLPAWAIHGTDDATADPAPCDRAYGHLVAAGVPVAVEVVEGATHAFDRPDVLPGSSSKYDPAFAAIAHDQFRRFLREVLLAPWQ</sequence>
<keyword evidence="2" id="KW-0812">Transmembrane</keyword>
<keyword evidence="1 3" id="KW-0378">Hydrolase</keyword>
<keyword evidence="2" id="KW-1133">Transmembrane helix</keyword>
<proteinExistence type="predicted"/>
<keyword evidence="2" id="KW-0472">Membrane</keyword>
<dbReference type="Proteomes" id="UP000295678">
    <property type="component" value="Unassembled WGS sequence"/>
</dbReference>
<dbReference type="Gene3D" id="3.40.50.1820">
    <property type="entry name" value="alpha/beta hydrolase"/>
    <property type="match status" value="1"/>
</dbReference>
<dbReference type="PANTHER" id="PTHR22946:SF9">
    <property type="entry name" value="POLYKETIDE TRANSFERASE AF380"/>
    <property type="match status" value="1"/>
</dbReference>
<reference evidence="3 4" key="1">
    <citation type="submission" date="2019-03" db="EMBL/GenBank/DDBJ databases">
        <title>Genomic Encyclopedia of Type Strains, Phase IV (KMG-IV): sequencing the most valuable type-strain genomes for metagenomic binning, comparative biology and taxonomic classification.</title>
        <authorList>
            <person name="Goeker M."/>
        </authorList>
    </citation>
    <scope>NUCLEOTIDE SEQUENCE [LARGE SCALE GENOMIC DNA]</scope>
    <source>
        <strain evidence="3 4">DSM 19345</strain>
    </source>
</reference>
<name>A0A4R3MDR8_9HYPH</name>
<evidence type="ECO:0000313" key="4">
    <source>
        <dbReference type="Proteomes" id="UP000295678"/>
    </source>
</evidence>
<feature type="transmembrane region" description="Helical" evidence="2">
    <location>
        <begin position="6"/>
        <end position="27"/>
    </location>
</feature>
<keyword evidence="4" id="KW-1185">Reference proteome</keyword>
<evidence type="ECO:0000256" key="1">
    <source>
        <dbReference type="ARBA" id="ARBA00022801"/>
    </source>
</evidence>
<organism evidence="3 4">
    <name type="scientific">Tepidamorphus gemmatus</name>
    <dbReference type="NCBI Taxonomy" id="747076"/>
    <lineage>
        <taxon>Bacteria</taxon>
        <taxon>Pseudomonadati</taxon>
        <taxon>Pseudomonadota</taxon>
        <taxon>Alphaproteobacteria</taxon>
        <taxon>Hyphomicrobiales</taxon>
        <taxon>Tepidamorphaceae</taxon>
        <taxon>Tepidamorphus</taxon>
    </lineage>
</organism>
<dbReference type="GO" id="GO:0052689">
    <property type="term" value="F:carboxylic ester hydrolase activity"/>
    <property type="evidence" value="ECO:0007669"/>
    <property type="project" value="UniProtKB-ARBA"/>
</dbReference>
<dbReference type="PANTHER" id="PTHR22946">
    <property type="entry name" value="DIENELACTONE HYDROLASE DOMAIN-CONTAINING PROTEIN-RELATED"/>
    <property type="match status" value="1"/>
</dbReference>
<comment type="caution">
    <text evidence="3">The sequence shown here is derived from an EMBL/GenBank/DDBJ whole genome shotgun (WGS) entry which is preliminary data.</text>
</comment>
<dbReference type="InterPro" id="IPR029058">
    <property type="entry name" value="AB_hydrolase_fold"/>
</dbReference>
<evidence type="ECO:0000256" key="2">
    <source>
        <dbReference type="SAM" id="Phobius"/>
    </source>
</evidence>
<dbReference type="RefSeq" id="WP_132805705.1">
    <property type="nucleotide sequence ID" value="NZ_SMAK01000003.1"/>
</dbReference>
<accession>A0A4R3MDR8</accession>
<dbReference type="OrthoDB" id="3647650at2"/>
<gene>
    <name evidence="3" type="ORF">EDC22_103102</name>
</gene>
<dbReference type="EMBL" id="SMAK01000003">
    <property type="protein sequence ID" value="TCT11790.1"/>
    <property type="molecule type" value="Genomic_DNA"/>
</dbReference>
<protein>
    <submittedName>
        <fullName evidence="3">Dienelactone hydrolase</fullName>
    </submittedName>
</protein>
<dbReference type="AlphaFoldDB" id="A0A4R3MDR8"/>
<evidence type="ECO:0000313" key="3">
    <source>
        <dbReference type="EMBL" id="TCT11790.1"/>
    </source>
</evidence>